<name>A0A9N9F0S6_9GLOM</name>
<dbReference type="Proteomes" id="UP000789342">
    <property type="component" value="Unassembled WGS sequence"/>
</dbReference>
<evidence type="ECO:0000256" key="1">
    <source>
        <dbReference type="SAM" id="MobiDB-lite"/>
    </source>
</evidence>
<protein>
    <submittedName>
        <fullName evidence="2">16021_t:CDS:1</fullName>
    </submittedName>
</protein>
<keyword evidence="3" id="KW-1185">Reference proteome</keyword>
<feature type="compositionally biased region" description="Basic and acidic residues" evidence="1">
    <location>
        <begin position="65"/>
        <end position="80"/>
    </location>
</feature>
<sequence>MVRTFRFRRCAITSYRVGQPPPALDLSFTISLIDENEASEQSVRRVGVFLNPVRKKRNVVVKGSGKRERGSPGTAEKRNVAVDSSAA</sequence>
<evidence type="ECO:0000313" key="2">
    <source>
        <dbReference type="EMBL" id="CAG8502183.1"/>
    </source>
</evidence>
<dbReference type="EMBL" id="CAJVPV010001591">
    <property type="protein sequence ID" value="CAG8502183.1"/>
    <property type="molecule type" value="Genomic_DNA"/>
</dbReference>
<proteinExistence type="predicted"/>
<evidence type="ECO:0000313" key="3">
    <source>
        <dbReference type="Proteomes" id="UP000789342"/>
    </source>
</evidence>
<reference evidence="2" key="1">
    <citation type="submission" date="2021-06" db="EMBL/GenBank/DDBJ databases">
        <authorList>
            <person name="Kallberg Y."/>
            <person name="Tangrot J."/>
            <person name="Rosling A."/>
        </authorList>
    </citation>
    <scope>NUCLEOTIDE SEQUENCE</scope>
    <source>
        <strain evidence="2">CL551</strain>
    </source>
</reference>
<accession>A0A9N9F0S6</accession>
<feature type="region of interest" description="Disordered" evidence="1">
    <location>
        <begin position="60"/>
        <end position="87"/>
    </location>
</feature>
<dbReference type="AlphaFoldDB" id="A0A9N9F0S6"/>
<comment type="caution">
    <text evidence="2">The sequence shown here is derived from an EMBL/GenBank/DDBJ whole genome shotgun (WGS) entry which is preliminary data.</text>
</comment>
<gene>
    <name evidence="2" type="ORF">AMORRO_LOCUS3307</name>
</gene>
<organism evidence="2 3">
    <name type="scientific">Acaulospora morrowiae</name>
    <dbReference type="NCBI Taxonomy" id="94023"/>
    <lineage>
        <taxon>Eukaryota</taxon>
        <taxon>Fungi</taxon>
        <taxon>Fungi incertae sedis</taxon>
        <taxon>Mucoromycota</taxon>
        <taxon>Glomeromycotina</taxon>
        <taxon>Glomeromycetes</taxon>
        <taxon>Diversisporales</taxon>
        <taxon>Acaulosporaceae</taxon>
        <taxon>Acaulospora</taxon>
    </lineage>
</organism>